<dbReference type="EMBL" id="JAHJDP010000035">
    <property type="protein sequence ID" value="MBU2690742.1"/>
    <property type="molecule type" value="Genomic_DNA"/>
</dbReference>
<dbReference type="PANTHER" id="PTHR32024">
    <property type="entry name" value="TRK SYSTEM POTASSIUM UPTAKE PROTEIN TRKG-RELATED"/>
    <property type="match status" value="1"/>
</dbReference>
<feature type="transmembrane region" description="Helical" evidence="9">
    <location>
        <begin position="45"/>
        <end position="67"/>
    </location>
</feature>
<evidence type="ECO:0000256" key="2">
    <source>
        <dbReference type="ARBA" id="ARBA00009137"/>
    </source>
</evidence>
<dbReference type="Pfam" id="PF02386">
    <property type="entry name" value="TrkH"/>
    <property type="match status" value="2"/>
</dbReference>
<dbReference type="GO" id="GO:0005886">
    <property type="term" value="C:plasma membrane"/>
    <property type="evidence" value="ECO:0007669"/>
    <property type="project" value="UniProtKB-SubCell"/>
</dbReference>
<protein>
    <submittedName>
        <fullName evidence="10">TrkH family potassium uptake protein</fullName>
    </submittedName>
</protein>
<feature type="transmembrane region" description="Helical" evidence="9">
    <location>
        <begin position="143"/>
        <end position="166"/>
    </location>
</feature>
<dbReference type="InterPro" id="IPR003445">
    <property type="entry name" value="Cat_transpt"/>
</dbReference>
<evidence type="ECO:0000256" key="7">
    <source>
        <dbReference type="ARBA" id="ARBA00023065"/>
    </source>
</evidence>
<evidence type="ECO:0000256" key="9">
    <source>
        <dbReference type="SAM" id="Phobius"/>
    </source>
</evidence>
<evidence type="ECO:0000313" key="11">
    <source>
        <dbReference type="Proteomes" id="UP000777784"/>
    </source>
</evidence>
<keyword evidence="8 9" id="KW-0472">Membrane</keyword>
<comment type="caution">
    <text evidence="10">The sequence shown here is derived from an EMBL/GenBank/DDBJ whole genome shotgun (WGS) entry which is preliminary data.</text>
</comment>
<feature type="transmembrane region" description="Helical" evidence="9">
    <location>
        <begin position="459"/>
        <end position="481"/>
    </location>
</feature>
<name>A0A948W366_UNCEI</name>
<evidence type="ECO:0000256" key="3">
    <source>
        <dbReference type="ARBA" id="ARBA00022448"/>
    </source>
</evidence>
<feature type="transmembrane region" description="Helical" evidence="9">
    <location>
        <begin position="276"/>
        <end position="297"/>
    </location>
</feature>
<feature type="transmembrane region" description="Helical" evidence="9">
    <location>
        <begin position="327"/>
        <end position="345"/>
    </location>
</feature>
<keyword evidence="4" id="KW-1003">Cell membrane</keyword>
<sequence>MRYRERLNAAYRAVGRVTASILILLGFIHLVPLLVLLPFPHESAAATAFIIPAVTGIILGLILWVLFRRADVTILTLRDGVLITFLVWTIACCLGAVPYHLQGLGWRNALFESVSGWSTTGLTVVDVTRASPLILFWRAFQQLLGGAGLILVMSSALAGPWATGLYQAEGHGEPLLPHIGRSTRAILGIYLGYTLLGVGAFLIAGLPLFESILHSMTALATGGFSTQPGSLGDFHSISVEGVAIVLMALGQLNFLLHFLILRGKWRTVLKHGEPRLFIGALLIAVPLLYFGAARSLWGMEWGIRRALFQAVSALSGTGFSIAPDAEWNSLGAAVIIGLMLIGGGVNSSAGALKQHRVYLILKSMVWQIRRFFLPRSAVFVRQIWKGEERVVLEAEHLQGVAGYVILYLFAWSMGSIILMGYGTGMQAALFEFASALGGVGLTVGVTRPDAPGGILWTEMIGMFLGRLEFFVVILALGKMIIDFREFARFGINPKAPPKLAQED</sequence>
<feature type="transmembrane region" description="Helical" evidence="9">
    <location>
        <begin position="400"/>
        <end position="421"/>
    </location>
</feature>
<organism evidence="10 11">
    <name type="scientific">Eiseniibacteriota bacterium</name>
    <dbReference type="NCBI Taxonomy" id="2212470"/>
    <lineage>
        <taxon>Bacteria</taxon>
        <taxon>Candidatus Eiseniibacteriota</taxon>
    </lineage>
</organism>
<evidence type="ECO:0000256" key="6">
    <source>
        <dbReference type="ARBA" id="ARBA00022989"/>
    </source>
</evidence>
<keyword evidence="7" id="KW-0406">Ion transport</keyword>
<feature type="transmembrane region" description="Helical" evidence="9">
    <location>
        <begin position="234"/>
        <end position="256"/>
    </location>
</feature>
<keyword evidence="6 9" id="KW-1133">Transmembrane helix</keyword>
<gene>
    <name evidence="10" type="ORF">KJ970_07415</name>
</gene>
<dbReference type="PANTHER" id="PTHR32024:SF2">
    <property type="entry name" value="TRK SYSTEM POTASSIUM UPTAKE PROTEIN TRKG-RELATED"/>
    <property type="match status" value="1"/>
</dbReference>
<feature type="transmembrane region" description="Helical" evidence="9">
    <location>
        <begin position="79"/>
        <end position="101"/>
    </location>
</feature>
<dbReference type="AlphaFoldDB" id="A0A948W366"/>
<keyword evidence="5 9" id="KW-0812">Transmembrane</keyword>
<evidence type="ECO:0000256" key="8">
    <source>
        <dbReference type="ARBA" id="ARBA00023136"/>
    </source>
</evidence>
<proteinExistence type="inferred from homology"/>
<dbReference type="GO" id="GO:0008324">
    <property type="term" value="F:monoatomic cation transmembrane transporter activity"/>
    <property type="evidence" value="ECO:0007669"/>
    <property type="project" value="InterPro"/>
</dbReference>
<evidence type="ECO:0000256" key="1">
    <source>
        <dbReference type="ARBA" id="ARBA00004651"/>
    </source>
</evidence>
<comment type="subcellular location">
    <subcellularLocation>
        <location evidence="1">Cell membrane</location>
        <topology evidence="1">Multi-pass membrane protein</topology>
    </subcellularLocation>
</comment>
<evidence type="ECO:0000256" key="5">
    <source>
        <dbReference type="ARBA" id="ARBA00022692"/>
    </source>
</evidence>
<feature type="transmembrane region" description="Helical" evidence="9">
    <location>
        <begin position="187"/>
        <end position="209"/>
    </location>
</feature>
<dbReference type="Proteomes" id="UP000777784">
    <property type="component" value="Unassembled WGS sequence"/>
</dbReference>
<evidence type="ECO:0000256" key="4">
    <source>
        <dbReference type="ARBA" id="ARBA00022475"/>
    </source>
</evidence>
<reference evidence="10" key="1">
    <citation type="submission" date="2021-05" db="EMBL/GenBank/DDBJ databases">
        <title>Energy efficiency and biological interactions define the core microbiome of deep oligotrophic groundwater.</title>
        <authorList>
            <person name="Mehrshad M."/>
            <person name="Lopez-Fernandez M."/>
            <person name="Bell E."/>
            <person name="Bernier-Latmani R."/>
            <person name="Bertilsson S."/>
            <person name="Dopson M."/>
        </authorList>
    </citation>
    <scope>NUCLEOTIDE SEQUENCE</scope>
    <source>
        <strain evidence="10">Modern_marine.mb.64</strain>
    </source>
</reference>
<keyword evidence="3" id="KW-0813">Transport</keyword>
<accession>A0A948W366</accession>
<evidence type="ECO:0000313" key="10">
    <source>
        <dbReference type="EMBL" id="MBU2690742.1"/>
    </source>
</evidence>
<comment type="similarity">
    <text evidence="2">Belongs to the TrkH potassium transport family.</text>
</comment>
<feature type="transmembrane region" description="Helical" evidence="9">
    <location>
        <begin position="21"/>
        <end position="39"/>
    </location>
</feature>
<dbReference type="GO" id="GO:0030001">
    <property type="term" value="P:metal ion transport"/>
    <property type="evidence" value="ECO:0007669"/>
    <property type="project" value="UniProtKB-ARBA"/>
</dbReference>